<dbReference type="RefSeq" id="WP_147501035.1">
    <property type="nucleotide sequence ID" value="NZ_VOAW01000016.1"/>
</dbReference>
<keyword evidence="2" id="KW-0472">Membrane</keyword>
<protein>
    <recommendedName>
        <fullName evidence="5">Periplasmic protein</fullName>
    </recommendedName>
</protein>
<accession>A0ABY3G2C6</accession>
<sequence>MMIKLNYFLKLTYNNLENFFTKLSNREFILLLILCFVLGFFIVYMSFFERIQNNYQNLKQDLENLKTIYYENNQLLQDFNDTEYDLSLKEQLEMFKQDYQSKIQHIERNLNKIQAQKVKFNTFHQNDDFFMFYNIKLEFISDFNSAMKFISNIQDDVKIQNINFKKEGKELKISLNLIFALV</sequence>
<name>A0ABY3G2C6_9BACT</name>
<evidence type="ECO:0000313" key="3">
    <source>
        <dbReference type="EMBL" id="TWO23891.1"/>
    </source>
</evidence>
<evidence type="ECO:0000313" key="4">
    <source>
        <dbReference type="Proteomes" id="UP000321614"/>
    </source>
</evidence>
<keyword evidence="2" id="KW-1133">Transmembrane helix</keyword>
<evidence type="ECO:0000256" key="2">
    <source>
        <dbReference type="SAM" id="Phobius"/>
    </source>
</evidence>
<reference evidence="3 4" key="1">
    <citation type="submission" date="2019-07" db="EMBL/GenBank/DDBJ databases">
        <title>Rapid identification of Enteric Bacteria from Whole Genome Sequences (WGS) using Average Nucleotide Identity (ANI).</title>
        <authorList>
            <person name="Lane C."/>
        </authorList>
    </citation>
    <scope>NUCLEOTIDE SEQUENCE [LARGE SCALE GENOMIC DNA]</scope>
    <source>
        <strain evidence="3 4">2011D-8905</strain>
    </source>
</reference>
<gene>
    <name evidence="3" type="ORF">ZA01_06420</name>
</gene>
<keyword evidence="1" id="KW-0175">Coiled coil</keyword>
<evidence type="ECO:0000256" key="1">
    <source>
        <dbReference type="SAM" id="Coils"/>
    </source>
</evidence>
<keyword evidence="2" id="KW-0812">Transmembrane</keyword>
<proteinExistence type="predicted"/>
<dbReference type="EMBL" id="VOAW01000016">
    <property type="protein sequence ID" value="TWO23891.1"/>
    <property type="molecule type" value="Genomic_DNA"/>
</dbReference>
<feature type="coiled-coil region" evidence="1">
    <location>
        <begin position="48"/>
        <end position="116"/>
    </location>
</feature>
<dbReference type="Proteomes" id="UP000321614">
    <property type="component" value="Unassembled WGS sequence"/>
</dbReference>
<evidence type="ECO:0008006" key="5">
    <source>
        <dbReference type="Google" id="ProtNLM"/>
    </source>
</evidence>
<organism evidence="3 4">
    <name type="scientific">Campylobacter insulaenigrae</name>
    <dbReference type="NCBI Taxonomy" id="260714"/>
    <lineage>
        <taxon>Bacteria</taxon>
        <taxon>Pseudomonadati</taxon>
        <taxon>Campylobacterota</taxon>
        <taxon>Epsilonproteobacteria</taxon>
        <taxon>Campylobacterales</taxon>
        <taxon>Campylobacteraceae</taxon>
        <taxon>Campylobacter</taxon>
    </lineage>
</organism>
<feature type="transmembrane region" description="Helical" evidence="2">
    <location>
        <begin position="28"/>
        <end position="47"/>
    </location>
</feature>
<comment type="caution">
    <text evidence="3">The sequence shown here is derived from an EMBL/GenBank/DDBJ whole genome shotgun (WGS) entry which is preliminary data.</text>
</comment>
<keyword evidence="4" id="KW-1185">Reference proteome</keyword>